<proteinExistence type="predicted"/>
<dbReference type="SUPFAM" id="SSF53335">
    <property type="entry name" value="S-adenosyl-L-methionine-dependent methyltransferases"/>
    <property type="match status" value="1"/>
</dbReference>
<dbReference type="EMBL" id="JACHKA010000001">
    <property type="protein sequence ID" value="MBB5987221.1"/>
    <property type="molecule type" value="Genomic_DNA"/>
</dbReference>
<dbReference type="PANTHER" id="PTHR43464">
    <property type="entry name" value="METHYLTRANSFERASE"/>
    <property type="match status" value="1"/>
</dbReference>
<name>A0ABR6NIY0_9SPHN</name>
<evidence type="ECO:0000256" key="3">
    <source>
        <dbReference type="ARBA" id="ARBA00022691"/>
    </source>
</evidence>
<comment type="caution">
    <text evidence="5">The sequence shown here is derived from an EMBL/GenBank/DDBJ whole genome shotgun (WGS) entry which is preliminary data.</text>
</comment>
<reference evidence="5 6" key="1">
    <citation type="submission" date="2020-08" db="EMBL/GenBank/DDBJ databases">
        <title>Exploring microbial biodiversity for novel pathways involved in the catabolism of aromatic compounds derived from lignin.</title>
        <authorList>
            <person name="Elkins J."/>
        </authorList>
    </citation>
    <scope>NUCLEOTIDE SEQUENCE [LARGE SCALE GENOMIC DNA]</scope>
    <source>
        <strain evidence="5 6">B1D3A</strain>
    </source>
</reference>
<dbReference type="RefSeq" id="WP_184155621.1">
    <property type="nucleotide sequence ID" value="NZ_JACHKA010000001.1"/>
</dbReference>
<evidence type="ECO:0000256" key="2">
    <source>
        <dbReference type="ARBA" id="ARBA00022679"/>
    </source>
</evidence>
<keyword evidence="2" id="KW-0808">Transferase</keyword>
<feature type="domain" description="Methyltransferase" evidence="4">
    <location>
        <begin position="42"/>
        <end position="133"/>
    </location>
</feature>
<evidence type="ECO:0000313" key="5">
    <source>
        <dbReference type="EMBL" id="MBB5987221.1"/>
    </source>
</evidence>
<dbReference type="CDD" id="cd02440">
    <property type="entry name" value="AdoMet_MTases"/>
    <property type="match status" value="1"/>
</dbReference>
<evidence type="ECO:0000256" key="1">
    <source>
        <dbReference type="ARBA" id="ARBA00022603"/>
    </source>
</evidence>
<sequence length="194" mass="21002">MSIDRSQGWDAIADQFMAVRSLVGAKRVRDWARDALPPGAAILDLGCGSGVPMAETLIDAGFDLFGIDASPRMIEAFRARFPDRPSACEAAQDSTFFHRPFDAAIAIGLLFLLPPEDQRALVSNVAGALHPGGRFLFTAPRQACAWQDRLTGRRSVSLGEHVYEEMLAAAGLSLLDRFMDEGGNLYHDAARPGL</sequence>
<keyword evidence="1 5" id="KW-0489">Methyltransferase</keyword>
<gene>
    <name evidence="5" type="ORF">HNP60_003195</name>
</gene>
<organism evidence="5 6">
    <name type="scientific">Sphingobium lignivorans</name>
    <dbReference type="NCBI Taxonomy" id="2735886"/>
    <lineage>
        <taxon>Bacteria</taxon>
        <taxon>Pseudomonadati</taxon>
        <taxon>Pseudomonadota</taxon>
        <taxon>Alphaproteobacteria</taxon>
        <taxon>Sphingomonadales</taxon>
        <taxon>Sphingomonadaceae</taxon>
        <taxon>Sphingobium</taxon>
    </lineage>
</organism>
<keyword evidence="6" id="KW-1185">Reference proteome</keyword>
<dbReference type="Pfam" id="PF13649">
    <property type="entry name" value="Methyltransf_25"/>
    <property type="match status" value="1"/>
</dbReference>
<evidence type="ECO:0000313" key="6">
    <source>
        <dbReference type="Proteomes" id="UP001138540"/>
    </source>
</evidence>
<accession>A0ABR6NIY0</accession>
<keyword evidence="3" id="KW-0949">S-adenosyl-L-methionine</keyword>
<dbReference type="GO" id="GO:0032259">
    <property type="term" value="P:methylation"/>
    <property type="evidence" value="ECO:0007669"/>
    <property type="project" value="UniProtKB-KW"/>
</dbReference>
<dbReference type="PANTHER" id="PTHR43464:SF19">
    <property type="entry name" value="UBIQUINONE BIOSYNTHESIS O-METHYLTRANSFERASE, MITOCHONDRIAL"/>
    <property type="match status" value="1"/>
</dbReference>
<dbReference type="InterPro" id="IPR029063">
    <property type="entry name" value="SAM-dependent_MTases_sf"/>
</dbReference>
<protein>
    <submittedName>
        <fullName evidence="5">SAM-dependent methyltransferase</fullName>
    </submittedName>
</protein>
<dbReference type="GO" id="GO:0008168">
    <property type="term" value="F:methyltransferase activity"/>
    <property type="evidence" value="ECO:0007669"/>
    <property type="project" value="UniProtKB-KW"/>
</dbReference>
<evidence type="ECO:0000259" key="4">
    <source>
        <dbReference type="Pfam" id="PF13649"/>
    </source>
</evidence>
<dbReference type="InterPro" id="IPR041698">
    <property type="entry name" value="Methyltransf_25"/>
</dbReference>
<dbReference type="Proteomes" id="UP001138540">
    <property type="component" value="Unassembled WGS sequence"/>
</dbReference>
<dbReference type="Gene3D" id="3.40.50.150">
    <property type="entry name" value="Vaccinia Virus protein VP39"/>
    <property type="match status" value="1"/>
</dbReference>